<comment type="caution">
    <text evidence="1">The sequence shown here is derived from an EMBL/GenBank/DDBJ whole genome shotgun (WGS) entry which is preliminary data.</text>
</comment>
<name>X1PJF0_9ZZZZ</name>
<dbReference type="EMBL" id="BARV01030551">
    <property type="protein sequence ID" value="GAI42651.1"/>
    <property type="molecule type" value="Genomic_DNA"/>
</dbReference>
<organism evidence="1">
    <name type="scientific">marine sediment metagenome</name>
    <dbReference type="NCBI Taxonomy" id="412755"/>
    <lineage>
        <taxon>unclassified sequences</taxon>
        <taxon>metagenomes</taxon>
        <taxon>ecological metagenomes</taxon>
    </lineage>
</organism>
<accession>X1PJF0</accession>
<sequence length="72" mass="8251">MAKGKCTHHWIIDSEDIGVCKHCGEVKDFGKLQRKVDRHAEFKTLLSSERAKGIVRNPYGRRGKPLQCEDEL</sequence>
<evidence type="ECO:0000313" key="1">
    <source>
        <dbReference type="EMBL" id="GAI42651.1"/>
    </source>
</evidence>
<reference evidence="1" key="1">
    <citation type="journal article" date="2014" name="Front. Microbiol.">
        <title>High frequency of phylogenetically diverse reductive dehalogenase-homologous genes in deep subseafloor sedimentary metagenomes.</title>
        <authorList>
            <person name="Kawai M."/>
            <person name="Futagami T."/>
            <person name="Toyoda A."/>
            <person name="Takaki Y."/>
            <person name="Nishi S."/>
            <person name="Hori S."/>
            <person name="Arai W."/>
            <person name="Tsubouchi T."/>
            <person name="Morono Y."/>
            <person name="Uchiyama I."/>
            <person name="Ito T."/>
            <person name="Fujiyama A."/>
            <person name="Inagaki F."/>
            <person name="Takami H."/>
        </authorList>
    </citation>
    <scope>NUCLEOTIDE SEQUENCE</scope>
    <source>
        <strain evidence="1">Expedition CK06-06</strain>
    </source>
</reference>
<proteinExistence type="predicted"/>
<gene>
    <name evidence="1" type="ORF">S06H3_48511</name>
</gene>
<protein>
    <submittedName>
        <fullName evidence="1">Uncharacterized protein</fullName>
    </submittedName>
</protein>
<dbReference type="AlphaFoldDB" id="X1PJF0"/>